<dbReference type="Proteomes" id="UP000660611">
    <property type="component" value="Unassembled WGS sequence"/>
</dbReference>
<evidence type="ECO:0000313" key="2">
    <source>
        <dbReference type="EMBL" id="GIG49793.1"/>
    </source>
</evidence>
<dbReference type="SUPFAM" id="SSF53474">
    <property type="entry name" value="alpha/beta-Hydrolases"/>
    <property type="match status" value="1"/>
</dbReference>
<reference evidence="2" key="1">
    <citation type="submission" date="2021-01" db="EMBL/GenBank/DDBJ databases">
        <title>Whole genome shotgun sequence of Dactylosporangium siamense NBRC 106093.</title>
        <authorList>
            <person name="Komaki H."/>
            <person name="Tamura T."/>
        </authorList>
    </citation>
    <scope>NUCLEOTIDE SEQUENCE</scope>
    <source>
        <strain evidence="2">NBRC 106093</strain>
    </source>
</reference>
<dbReference type="EMBL" id="BONQ01000125">
    <property type="protein sequence ID" value="GIG49793.1"/>
    <property type="molecule type" value="Genomic_DNA"/>
</dbReference>
<gene>
    <name evidence="2" type="ORF">Dsi01nite_078340</name>
</gene>
<dbReference type="AlphaFoldDB" id="A0A919PWC3"/>
<dbReference type="InterPro" id="IPR022742">
    <property type="entry name" value="Hydrolase_4"/>
</dbReference>
<comment type="caution">
    <text evidence="2">The sequence shown here is derived from an EMBL/GenBank/DDBJ whole genome shotgun (WGS) entry which is preliminary data.</text>
</comment>
<sequence>MRTVALEVVELIRTGQFGPLEDRFAAPLRAAVSGETVRMAWLVEIQRRGAVRTVGTPATEPMGSGLVRASVPVICEHGGLTVVMSVDGDGRLHGLRLAPATATWAPPSYAKPRRFAEHDVTLGTGPLTVAGTVSLPRGRGTHPGVVLLSGGGPFDRDATTGANKPLKDLAWGLASRGVAVLRFDKVTHTHPHVSAPGFTVFDEYVPHAVAAVDLLRRQPAVDPGRVFVLGHSLGGKVAPRVAAADPTVAGLVLLAAEAQPMQRSAERVVRYLAALRPGPESDAAVATITRQAALVDGPLTPATPAADLPFGLPASFWLDLRDHDPVTAAAALDVPMLLVQGARDYQVTVADDLTRWRSGLAHRPDVTFHVHDAGNHLFFPGKGPSTPAEYEPAQHVDRAVVSLVAEWVRTAPPGGRAGSTR</sequence>
<protein>
    <recommendedName>
        <fullName evidence="1">Serine aminopeptidase S33 domain-containing protein</fullName>
    </recommendedName>
</protein>
<name>A0A919PWC3_9ACTN</name>
<dbReference type="Gene3D" id="3.40.50.1820">
    <property type="entry name" value="alpha/beta hydrolase"/>
    <property type="match status" value="1"/>
</dbReference>
<dbReference type="PANTHER" id="PTHR43265:SF1">
    <property type="entry name" value="ESTERASE ESTD"/>
    <property type="match status" value="1"/>
</dbReference>
<dbReference type="RefSeq" id="WP_203851456.1">
    <property type="nucleotide sequence ID" value="NZ_BAAAVW010000008.1"/>
</dbReference>
<proteinExistence type="predicted"/>
<keyword evidence="3" id="KW-1185">Reference proteome</keyword>
<organism evidence="2 3">
    <name type="scientific">Dactylosporangium siamense</name>
    <dbReference type="NCBI Taxonomy" id="685454"/>
    <lineage>
        <taxon>Bacteria</taxon>
        <taxon>Bacillati</taxon>
        <taxon>Actinomycetota</taxon>
        <taxon>Actinomycetes</taxon>
        <taxon>Micromonosporales</taxon>
        <taxon>Micromonosporaceae</taxon>
        <taxon>Dactylosporangium</taxon>
    </lineage>
</organism>
<evidence type="ECO:0000313" key="3">
    <source>
        <dbReference type="Proteomes" id="UP000660611"/>
    </source>
</evidence>
<evidence type="ECO:0000259" key="1">
    <source>
        <dbReference type="Pfam" id="PF12146"/>
    </source>
</evidence>
<dbReference type="InterPro" id="IPR053145">
    <property type="entry name" value="AB_hydrolase_Est10"/>
</dbReference>
<dbReference type="Pfam" id="PF12146">
    <property type="entry name" value="Hydrolase_4"/>
    <property type="match status" value="1"/>
</dbReference>
<feature type="domain" description="Serine aminopeptidase S33" evidence="1">
    <location>
        <begin position="167"/>
        <end position="377"/>
    </location>
</feature>
<accession>A0A919PWC3</accession>
<dbReference type="PANTHER" id="PTHR43265">
    <property type="entry name" value="ESTERASE ESTD"/>
    <property type="match status" value="1"/>
</dbReference>
<dbReference type="InterPro" id="IPR029058">
    <property type="entry name" value="AB_hydrolase_fold"/>
</dbReference>
<dbReference type="GO" id="GO:0052689">
    <property type="term" value="F:carboxylic ester hydrolase activity"/>
    <property type="evidence" value="ECO:0007669"/>
    <property type="project" value="TreeGrafter"/>
</dbReference>